<protein>
    <submittedName>
        <fullName evidence="2">Uncharacterized protein</fullName>
    </submittedName>
</protein>
<dbReference type="Proteomes" id="UP000431826">
    <property type="component" value="Unassembled WGS sequence"/>
</dbReference>
<gene>
    <name evidence="2" type="ORF">Stube_38790</name>
</gene>
<dbReference type="EMBL" id="BLIR01000001">
    <property type="protein sequence ID" value="GFE39206.1"/>
    <property type="molecule type" value="Genomic_DNA"/>
</dbReference>
<proteinExistence type="predicted"/>
<sequence length="74" mass="7868">MTLPGPLPQAHTDASRRRCPALQDREPARAHAPDANGYTAPRDARHIVCSRLIASSASATSCAQSGSKWVADSR</sequence>
<accession>A0A640UYY8</accession>
<dbReference type="AlphaFoldDB" id="A0A640UYY8"/>
<feature type="compositionally biased region" description="Basic and acidic residues" evidence="1">
    <location>
        <begin position="23"/>
        <end position="32"/>
    </location>
</feature>
<organism evidence="2 3">
    <name type="scientific">Streptomyces tubercidicus</name>
    <dbReference type="NCBI Taxonomy" id="47759"/>
    <lineage>
        <taxon>Bacteria</taxon>
        <taxon>Bacillati</taxon>
        <taxon>Actinomycetota</taxon>
        <taxon>Actinomycetes</taxon>
        <taxon>Kitasatosporales</taxon>
        <taxon>Streptomycetaceae</taxon>
        <taxon>Streptomyces</taxon>
    </lineage>
</organism>
<evidence type="ECO:0000256" key="1">
    <source>
        <dbReference type="SAM" id="MobiDB-lite"/>
    </source>
</evidence>
<reference evidence="2 3" key="1">
    <citation type="submission" date="2019-12" db="EMBL/GenBank/DDBJ databases">
        <title>Whole genome shotgun sequence of Streptomyces tubercidicus NBRC 13090.</title>
        <authorList>
            <person name="Ichikawa N."/>
            <person name="Kimura A."/>
            <person name="Kitahashi Y."/>
            <person name="Komaki H."/>
            <person name="Tamura T."/>
        </authorList>
    </citation>
    <scope>NUCLEOTIDE SEQUENCE [LARGE SCALE GENOMIC DNA]</scope>
    <source>
        <strain evidence="2 3">NBRC 13090</strain>
    </source>
</reference>
<evidence type="ECO:0000313" key="3">
    <source>
        <dbReference type="Proteomes" id="UP000431826"/>
    </source>
</evidence>
<comment type="caution">
    <text evidence="2">The sequence shown here is derived from an EMBL/GenBank/DDBJ whole genome shotgun (WGS) entry which is preliminary data.</text>
</comment>
<evidence type="ECO:0000313" key="2">
    <source>
        <dbReference type="EMBL" id="GFE39206.1"/>
    </source>
</evidence>
<name>A0A640UYY8_9ACTN</name>
<keyword evidence="3" id="KW-1185">Reference proteome</keyword>
<feature type="region of interest" description="Disordered" evidence="1">
    <location>
        <begin position="1"/>
        <end position="41"/>
    </location>
</feature>